<dbReference type="InterPro" id="IPR000014">
    <property type="entry name" value="PAS"/>
</dbReference>
<dbReference type="SUPFAM" id="SSF55874">
    <property type="entry name" value="ATPase domain of HSP90 chaperone/DNA topoisomerase II/histidine kinase"/>
    <property type="match status" value="1"/>
</dbReference>
<evidence type="ECO:0000259" key="9">
    <source>
        <dbReference type="PROSITE" id="PS50109"/>
    </source>
</evidence>
<keyword evidence="13" id="KW-1185">Reference proteome</keyword>
<comment type="catalytic activity">
    <reaction evidence="1">
        <text>ATP + protein L-histidine = ADP + protein N-phospho-L-histidine.</text>
        <dbReference type="EC" id="2.7.13.3"/>
    </reaction>
</comment>
<dbReference type="Proteomes" id="UP001164803">
    <property type="component" value="Chromosome"/>
</dbReference>
<keyword evidence="8" id="KW-0902">Two-component regulatory system</keyword>
<protein>
    <recommendedName>
        <fullName evidence="2">histidine kinase</fullName>
        <ecNumber evidence="2">2.7.13.3</ecNumber>
    </recommendedName>
</protein>
<evidence type="ECO:0000259" key="11">
    <source>
        <dbReference type="PROSITE" id="PS50113"/>
    </source>
</evidence>
<dbReference type="InterPro" id="IPR036097">
    <property type="entry name" value="HisK_dim/P_sf"/>
</dbReference>
<feature type="domain" description="PAC" evidence="11">
    <location>
        <begin position="262"/>
        <end position="315"/>
    </location>
</feature>
<accession>A0ABY6Z089</accession>
<evidence type="ECO:0000313" key="12">
    <source>
        <dbReference type="EMBL" id="WAH36289.1"/>
    </source>
</evidence>
<dbReference type="SMART" id="SM00091">
    <property type="entry name" value="PAS"/>
    <property type="match status" value="2"/>
</dbReference>
<evidence type="ECO:0000256" key="5">
    <source>
        <dbReference type="ARBA" id="ARBA00022741"/>
    </source>
</evidence>
<evidence type="ECO:0000256" key="1">
    <source>
        <dbReference type="ARBA" id="ARBA00000085"/>
    </source>
</evidence>
<feature type="domain" description="PAC" evidence="11">
    <location>
        <begin position="408"/>
        <end position="460"/>
    </location>
</feature>
<feature type="domain" description="Histidine kinase" evidence="9">
    <location>
        <begin position="473"/>
        <end position="676"/>
    </location>
</feature>
<reference evidence="12" key="1">
    <citation type="submission" date="2022-08" db="EMBL/GenBank/DDBJ databases">
        <title>Alicyclobacillus dauci DSM2870, complete genome.</title>
        <authorList>
            <person name="Wang Q."/>
            <person name="Cai R."/>
            <person name="Wang Z."/>
        </authorList>
    </citation>
    <scope>NUCLEOTIDE SEQUENCE</scope>
    <source>
        <strain evidence="12">DSM 28700</strain>
    </source>
</reference>
<evidence type="ECO:0000256" key="3">
    <source>
        <dbReference type="ARBA" id="ARBA00022553"/>
    </source>
</evidence>
<dbReference type="InterPro" id="IPR001610">
    <property type="entry name" value="PAC"/>
</dbReference>
<dbReference type="InterPro" id="IPR013656">
    <property type="entry name" value="PAS_4"/>
</dbReference>
<dbReference type="PROSITE" id="PS50113">
    <property type="entry name" value="PAC"/>
    <property type="match status" value="2"/>
</dbReference>
<dbReference type="InterPro" id="IPR005467">
    <property type="entry name" value="His_kinase_dom"/>
</dbReference>
<evidence type="ECO:0000313" key="13">
    <source>
        <dbReference type="Proteomes" id="UP001164803"/>
    </source>
</evidence>
<dbReference type="InterPro" id="IPR004358">
    <property type="entry name" value="Sig_transdc_His_kin-like_C"/>
</dbReference>
<evidence type="ECO:0000256" key="4">
    <source>
        <dbReference type="ARBA" id="ARBA00022679"/>
    </source>
</evidence>
<dbReference type="SUPFAM" id="SSF47384">
    <property type="entry name" value="Homodimeric domain of signal transducing histidine kinase"/>
    <property type="match status" value="1"/>
</dbReference>
<dbReference type="PROSITE" id="PS50109">
    <property type="entry name" value="HIS_KIN"/>
    <property type="match status" value="1"/>
</dbReference>
<organism evidence="12 13">
    <name type="scientific">Alicyclobacillus dauci</name>
    <dbReference type="NCBI Taxonomy" id="1475485"/>
    <lineage>
        <taxon>Bacteria</taxon>
        <taxon>Bacillati</taxon>
        <taxon>Bacillota</taxon>
        <taxon>Bacilli</taxon>
        <taxon>Bacillales</taxon>
        <taxon>Alicyclobacillaceae</taxon>
        <taxon>Alicyclobacillus</taxon>
    </lineage>
</organism>
<dbReference type="Gene3D" id="1.10.287.130">
    <property type="match status" value="1"/>
</dbReference>
<dbReference type="RefSeq" id="WP_268043614.1">
    <property type="nucleotide sequence ID" value="NZ_CP104064.1"/>
</dbReference>
<name>A0ABY6Z089_9BACL</name>
<dbReference type="PANTHER" id="PTHR43065">
    <property type="entry name" value="SENSOR HISTIDINE KINASE"/>
    <property type="match status" value="1"/>
</dbReference>
<dbReference type="InterPro" id="IPR000700">
    <property type="entry name" value="PAS-assoc_C"/>
</dbReference>
<dbReference type="CDD" id="cd00075">
    <property type="entry name" value="HATPase"/>
    <property type="match status" value="1"/>
</dbReference>
<dbReference type="PRINTS" id="PR00344">
    <property type="entry name" value="BCTRLSENSOR"/>
</dbReference>
<dbReference type="EMBL" id="CP104064">
    <property type="protein sequence ID" value="WAH36289.1"/>
    <property type="molecule type" value="Genomic_DNA"/>
</dbReference>
<dbReference type="Pfam" id="PF00512">
    <property type="entry name" value="HisKA"/>
    <property type="match status" value="1"/>
</dbReference>
<dbReference type="SMART" id="SM00388">
    <property type="entry name" value="HisKA"/>
    <property type="match status" value="1"/>
</dbReference>
<proteinExistence type="predicted"/>
<dbReference type="CDD" id="cd00082">
    <property type="entry name" value="HisKA"/>
    <property type="match status" value="1"/>
</dbReference>
<evidence type="ECO:0000259" key="10">
    <source>
        <dbReference type="PROSITE" id="PS50112"/>
    </source>
</evidence>
<keyword evidence="7" id="KW-0067">ATP-binding</keyword>
<dbReference type="InterPro" id="IPR035965">
    <property type="entry name" value="PAS-like_dom_sf"/>
</dbReference>
<dbReference type="InterPro" id="IPR003594">
    <property type="entry name" value="HATPase_dom"/>
</dbReference>
<dbReference type="CDD" id="cd00130">
    <property type="entry name" value="PAS"/>
    <property type="match status" value="2"/>
</dbReference>
<dbReference type="EC" id="2.7.13.3" evidence="2"/>
<dbReference type="PROSITE" id="PS50112">
    <property type="entry name" value="PAS"/>
    <property type="match status" value="2"/>
</dbReference>
<evidence type="ECO:0000256" key="6">
    <source>
        <dbReference type="ARBA" id="ARBA00022777"/>
    </source>
</evidence>
<keyword evidence="5" id="KW-0547">Nucleotide-binding</keyword>
<dbReference type="InterPro" id="IPR029016">
    <property type="entry name" value="GAF-like_dom_sf"/>
</dbReference>
<dbReference type="SMART" id="SM00086">
    <property type="entry name" value="PAC"/>
    <property type="match status" value="2"/>
</dbReference>
<dbReference type="Gene3D" id="3.30.565.10">
    <property type="entry name" value="Histidine kinase-like ATPase, C-terminal domain"/>
    <property type="match status" value="1"/>
</dbReference>
<evidence type="ECO:0000256" key="8">
    <source>
        <dbReference type="ARBA" id="ARBA00023012"/>
    </source>
</evidence>
<dbReference type="PANTHER" id="PTHR43065:SF34">
    <property type="entry name" value="SPORULATION KINASE A"/>
    <property type="match status" value="1"/>
</dbReference>
<feature type="domain" description="PAS" evidence="10">
    <location>
        <begin position="201"/>
        <end position="239"/>
    </location>
</feature>
<dbReference type="InterPro" id="IPR036890">
    <property type="entry name" value="HATPase_C_sf"/>
</dbReference>
<keyword evidence="3" id="KW-0597">Phosphoprotein</keyword>
<dbReference type="InterPro" id="IPR003661">
    <property type="entry name" value="HisK_dim/P_dom"/>
</dbReference>
<dbReference type="Pfam" id="PF08448">
    <property type="entry name" value="PAS_4"/>
    <property type="match status" value="2"/>
</dbReference>
<dbReference type="SMART" id="SM00387">
    <property type="entry name" value="HATPase_c"/>
    <property type="match status" value="1"/>
</dbReference>
<sequence>MVYEEPYYVTESKNRAQVAGIDLSAIPVLRTRRSEHELAQRQRDYAEVLSVGQYFAAKLFHQMRGIPFMVAITDEVGLVLQVFGDAAIQRTMDELGIGLGMQFTEEDFGPNAVNIALLERTPVRLIGRDHYQEHLHDLACYSVPLKNYMDGTVIGTVSIMTAAQLSHPTYLTILIMTVDAIERELVLRKRNAELDVLNQVILNKSPCGVIITDTRGQVSMVNSFVEKMTGISRNSMLNQPTKDMPVVGSYMDTVIKRGEVYHNVELDFQNPLTHYHHVCLFDALPIRDKDNHVIGAYGQLRDITERKCQTLQLQHANILLRESFDHLQEGENQLRTLINALPSLIVLKDRRGRWLEANDTALNFFGITAEGYKGKTNEQLSRDSVVSGEFWEVVQKTDEETWRSASTNRFENSYVRPDGTTLTFEVTKGPIFDSIGELNGTVVVARDITERRQTEEMLRRTEKLAIVGQLAAGVTHEIRNPLTALKGFLKLISTSDNPQKFIDIMENELNRIEAVTNEMLLLAKPRARNFRMIDMKQRLIEVIQLLSTEAIMRSVEIVFSADNNVHSVECDASDMEQLFINVVRNAIDATPDSGKIVIESTQQEDEIVVRVRDSGIGIPGDVVKRLGTPFYTTKEHGTGLGLMICQKIIAQHGGRLAIDSEVGQGTTVTIALPCRQSVEGSA</sequence>
<dbReference type="Gene3D" id="3.30.450.40">
    <property type="match status" value="1"/>
</dbReference>
<keyword evidence="6" id="KW-0418">Kinase</keyword>
<evidence type="ECO:0000256" key="2">
    <source>
        <dbReference type="ARBA" id="ARBA00012438"/>
    </source>
</evidence>
<dbReference type="Gene3D" id="3.30.450.20">
    <property type="entry name" value="PAS domain"/>
    <property type="match status" value="2"/>
</dbReference>
<gene>
    <name evidence="12" type="ORF">NZD86_18965</name>
</gene>
<dbReference type="SUPFAM" id="SSF55785">
    <property type="entry name" value="PYP-like sensor domain (PAS domain)"/>
    <property type="match status" value="2"/>
</dbReference>
<dbReference type="NCBIfam" id="TIGR00229">
    <property type="entry name" value="sensory_box"/>
    <property type="match status" value="2"/>
</dbReference>
<evidence type="ECO:0000256" key="7">
    <source>
        <dbReference type="ARBA" id="ARBA00022840"/>
    </source>
</evidence>
<keyword evidence="4" id="KW-0808">Transferase</keyword>
<feature type="domain" description="PAS" evidence="10">
    <location>
        <begin position="330"/>
        <end position="413"/>
    </location>
</feature>
<dbReference type="Pfam" id="PF02518">
    <property type="entry name" value="HATPase_c"/>
    <property type="match status" value="1"/>
</dbReference>